<evidence type="ECO:0000256" key="1">
    <source>
        <dbReference type="SAM" id="MobiDB-lite"/>
    </source>
</evidence>
<dbReference type="VEuPathDB" id="ToxoDB:BESB_080470"/>
<sequence length="562" mass="62204">MIEGVMEWIRGGPVPGATFQIGQTKFVLPPDVMNRADVQASGLALIARNEGFKEIPPMIPKTEDGAIIITRPLDGFQLLMEHLLDLEPLSVVPLHEFCSKYMALKSEIAYWQLPLEEVPFQDRIYYETAWTDEHCLFPLAAVDAAAFQRVRGDEPTSARRVTLSQVDKQPEEISKAFLDVGGADDAADWSFFVFDPAAMTPPGSDPKKASLGRLVLAVGPKKFFCKIPFLTDPCVHYGALSERDRDLAPFAILVSASECTIVWNRGCFIHVKVEESKHGAKFAEVNVFHREPSWLCVHPFLDYVISGVKGPVPHVYCFDMPDASVVRFFPWGCLVVNGEVTLEGRRKKDDPAAPASLPAPSAPVPQASSSQGENNFRRLLTYLQPESASKKGAPVEGMSEYRPAKPVVVAGVLRSKMKVVMPIEKVHLINMDLEPDSSVTLRHGVNYDILDVRNSEGSDFEIVLSVNGGLVSRTREEFMEIRQGNPVAVVGVTGKGELVPQSHLLIPNGAPVGEMFRSLTLIGEYITREKSYYSFELGKKLFEFHRSLYIVRAGREGACNIM</sequence>
<feature type="compositionally biased region" description="Low complexity" evidence="1">
    <location>
        <begin position="352"/>
        <end position="370"/>
    </location>
</feature>
<keyword evidence="3" id="KW-1185">Reference proteome</keyword>
<accession>A0A2A9MBY2</accession>
<evidence type="ECO:0000313" key="2">
    <source>
        <dbReference type="EMBL" id="PFH33831.1"/>
    </source>
</evidence>
<feature type="region of interest" description="Disordered" evidence="1">
    <location>
        <begin position="345"/>
        <end position="371"/>
    </location>
</feature>
<dbReference type="GeneID" id="40312974"/>
<gene>
    <name evidence="2" type="ORF">BESB_080470</name>
</gene>
<dbReference type="EMBL" id="NWUJ01000008">
    <property type="protein sequence ID" value="PFH33831.1"/>
    <property type="molecule type" value="Genomic_DNA"/>
</dbReference>
<dbReference type="OrthoDB" id="345468at2759"/>
<name>A0A2A9MBY2_BESBE</name>
<comment type="caution">
    <text evidence="2">The sequence shown here is derived from an EMBL/GenBank/DDBJ whole genome shotgun (WGS) entry which is preliminary data.</text>
</comment>
<protein>
    <submittedName>
        <fullName evidence="2">Uncharacterized protein</fullName>
    </submittedName>
</protein>
<dbReference type="RefSeq" id="XP_029217840.1">
    <property type="nucleotide sequence ID" value="XM_029366409.1"/>
</dbReference>
<proteinExistence type="predicted"/>
<dbReference type="AlphaFoldDB" id="A0A2A9MBY2"/>
<organism evidence="2 3">
    <name type="scientific">Besnoitia besnoiti</name>
    <name type="common">Apicomplexan protozoan</name>
    <dbReference type="NCBI Taxonomy" id="94643"/>
    <lineage>
        <taxon>Eukaryota</taxon>
        <taxon>Sar</taxon>
        <taxon>Alveolata</taxon>
        <taxon>Apicomplexa</taxon>
        <taxon>Conoidasida</taxon>
        <taxon>Coccidia</taxon>
        <taxon>Eucoccidiorida</taxon>
        <taxon>Eimeriorina</taxon>
        <taxon>Sarcocystidae</taxon>
        <taxon>Besnoitia</taxon>
    </lineage>
</organism>
<dbReference type="KEGG" id="bbes:BESB_080470"/>
<dbReference type="Proteomes" id="UP000224006">
    <property type="component" value="Chromosome VII"/>
</dbReference>
<evidence type="ECO:0000313" key="3">
    <source>
        <dbReference type="Proteomes" id="UP000224006"/>
    </source>
</evidence>
<reference evidence="2 3" key="1">
    <citation type="submission" date="2017-09" db="EMBL/GenBank/DDBJ databases">
        <title>Genome sequencing of Besnoitia besnoiti strain Bb-Ger1.</title>
        <authorList>
            <person name="Schares G."/>
            <person name="Venepally P."/>
            <person name="Lorenzi H.A."/>
        </authorList>
    </citation>
    <scope>NUCLEOTIDE SEQUENCE [LARGE SCALE GENOMIC DNA]</scope>
    <source>
        <strain evidence="2 3">Bb-Ger1</strain>
    </source>
</reference>